<dbReference type="FunFam" id="1.20.1280.290:FF:000002">
    <property type="entry name" value="Bidirectional sugar transporter SWEET"/>
    <property type="match status" value="1"/>
</dbReference>
<dbReference type="OMA" id="ITHTHER"/>
<evidence type="ECO:0000256" key="10">
    <source>
        <dbReference type="ARBA" id="ARBA00038715"/>
    </source>
</evidence>
<keyword evidence="6 11" id="KW-0812">Transmembrane</keyword>
<reference evidence="13" key="1">
    <citation type="journal article" date="2016" name="Nature">
        <title>The genome of the seagrass Zostera marina reveals angiosperm adaptation to the sea.</title>
        <authorList>
            <person name="Olsen J.L."/>
            <person name="Rouze P."/>
            <person name="Verhelst B."/>
            <person name="Lin Y.-C."/>
            <person name="Bayer T."/>
            <person name="Collen J."/>
            <person name="Dattolo E."/>
            <person name="De Paoli E."/>
            <person name="Dittami S."/>
            <person name="Maumus F."/>
            <person name="Michel G."/>
            <person name="Kersting A."/>
            <person name="Lauritano C."/>
            <person name="Lohaus R."/>
            <person name="Toepel M."/>
            <person name="Tonon T."/>
            <person name="Vanneste K."/>
            <person name="Amirebrahimi M."/>
            <person name="Brakel J."/>
            <person name="Bostroem C."/>
            <person name="Chovatia M."/>
            <person name="Grimwood J."/>
            <person name="Jenkins J.W."/>
            <person name="Jueterbock A."/>
            <person name="Mraz A."/>
            <person name="Stam W.T."/>
            <person name="Tice H."/>
            <person name="Bornberg-Bauer E."/>
            <person name="Green P.J."/>
            <person name="Pearson G.A."/>
            <person name="Procaccini G."/>
            <person name="Duarte C.M."/>
            <person name="Schmutz J."/>
            <person name="Reusch T.B.H."/>
            <person name="Van de Peer Y."/>
        </authorList>
    </citation>
    <scope>NUCLEOTIDE SEQUENCE [LARGE SCALE GENOMIC DNA]</scope>
    <source>
        <strain evidence="13">cv. Finnish</strain>
    </source>
</reference>
<comment type="subunit">
    <text evidence="10">Forms homooligomers and/or heterooligomers.</text>
</comment>
<name>A0A0K9P5L8_ZOSMR</name>
<dbReference type="InterPro" id="IPR047664">
    <property type="entry name" value="SWEET"/>
</dbReference>
<comment type="function">
    <text evidence="11">Mediates both low-affinity uptake and efflux of sugar across the membrane.</text>
</comment>
<feature type="transmembrane region" description="Helical" evidence="11">
    <location>
        <begin position="72"/>
        <end position="92"/>
    </location>
</feature>
<keyword evidence="13" id="KW-1185">Reference proteome</keyword>
<dbReference type="Gene3D" id="1.20.1280.290">
    <property type="match status" value="2"/>
</dbReference>
<evidence type="ECO:0000313" key="12">
    <source>
        <dbReference type="EMBL" id="KMZ64299.1"/>
    </source>
</evidence>
<sequence length="236" mass="26420">MVSPDTIRTVVGTIGNMVSLIGMFLSPLPTFWRIWKKKSVEEFSPLPYLSMLMNCSLWICYGIPIVHPNSTLVLTVNGTGFIIEFMYVAGFFMYSGGKSRRGVLLILLSEFTYIAIMLSLVLSLTHSLPRRSLIIGLHCVIGGTLPYISSLSIMKMVIKTKSVDFMSLPLSCAGFANGICWTLYALLRFDPFILIPNGIGLFLATMQLILYGIYYKSTQKQIEGRNNRSENNIQMT</sequence>
<evidence type="ECO:0000256" key="8">
    <source>
        <dbReference type="ARBA" id="ARBA00022989"/>
    </source>
</evidence>
<dbReference type="GO" id="GO:0016020">
    <property type="term" value="C:membrane"/>
    <property type="evidence" value="ECO:0000318"/>
    <property type="project" value="GO_Central"/>
</dbReference>
<organism evidence="12 13">
    <name type="scientific">Zostera marina</name>
    <name type="common">Eelgrass</name>
    <dbReference type="NCBI Taxonomy" id="29655"/>
    <lineage>
        <taxon>Eukaryota</taxon>
        <taxon>Viridiplantae</taxon>
        <taxon>Streptophyta</taxon>
        <taxon>Embryophyta</taxon>
        <taxon>Tracheophyta</taxon>
        <taxon>Spermatophyta</taxon>
        <taxon>Magnoliopsida</taxon>
        <taxon>Liliopsida</taxon>
        <taxon>Zosteraceae</taxon>
        <taxon>Zostera</taxon>
    </lineage>
</organism>
<evidence type="ECO:0000256" key="2">
    <source>
        <dbReference type="ARBA" id="ARBA00007809"/>
    </source>
</evidence>
<dbReference type="Proteomes" id="UP000036987">
    <property type="component" value="Unassembled WGS sequence"/>
</dbReference>
<dbReference type="AlphaFoldDB" id="A0A0K9P5L8"/>
<feature type="transmembrane region" description="Helical" evidence="11">
    <location>
        <begin position="6"/>
        <end position="25"/>
    </location>
</feature>
<keyword evidence="8 11" id="KW-1133">Transmembrane helix</keyword>
<keyword evidence="5 11" id="KW-0762">Sugar transport</keyword>
<dbReference type="InterPro" id="IPR004316">
    <property type="entry name" value="SWEET_rpt"/>
</dbReference>
<protein>
    <recommendedName>
        <fullName evidence="11">Bidirectional sugar transporter SWEET</fullName>
    </recommendedName>
</protein>
<dbReference type="Pfam" id="PF03083">
    <property type="entry name" value="MtN3_slv"/>
    <property type="match status" value="2"/>
</dbReference>
<comment type="similarity">
    <text evidence="2 11">Belongs to the SWEET sugar transporter family.</text>
</comment>
<keyword evidence="4" id="KW-1003">Cell membrane</keyword>
<keyword evidence="9 11" id="KW-0472">Membrane</keyword>
<evidence type="ECO:0000256" key="1">
    <source>
        <dbReference type="ARBA" id="ARBA00004651"/>
    </source>
</evidence>
<comment type="caution">
    <text evidence="12">The sequence shown here is derived from an EMBL/GenBank/DDBJ whole genome shotgun (WGS) entry which is preliminary data.</text>
</comment>
<evidence type="ECO:0000256" key="3">
    <source>
        <dbReference type="ARBA" id="ARBA00022448"/>
    </source>
</evidence>
<proteinExistence type="inferred from homology"/>
<dbReference type="PANTHER" id="PTHR10791:SF130">
    <property type="entry name" value="BIDIRECTIONAL SUGAR TRANSPORTER SWEET6-RELATED"/>
    <property type="match status" value="1"/>
</dbReference>
<evidence type="ECO:0000256" key="5">
    <source>
        <dbReference type="ARBA" id="ARBA00022597"/>
    </source>
</evidence>
<evidence type="ECO:0000256" key="9">
    <source>
        <dbReference type="ARBA" id="ARBA00023136"/>
    </source>
</evidence>
<dbReference type="GO" id="GO:0051119">
    <property type="term" value="F:sugar transmembrane transporter activity"/>
    <property type="evidence" value="ECO:0000318"/>
    <property type="project" value="GO_Central"/>
</dbReference>
<comment type="subcellular location">
    <subcellularLocation>
        <location evidence="1 11">Cell membrane</location>
        <topology evidence="1 11">Multi-pass membrane protein</topology>
    </subcellularLocation>
</comment>
<dbReference type="PANTHER" id="PTHR10791">
    <property type="entry name" value="RAG1-ACTIVATING PROTEIN 1"/>
    <property type="match status" value="1"/>
</dbReference>
<gene>
    <name evidence="12" type="ORF">ZOSMA_376G00060</name>
</gene>
<dbReference type="FunFam" id="1.20.1280.290:FF:000001">
    <property type="entry name" value="Bidirectional sugar transporter SWEET"/>
    <property type="match status" value="1"/>
</dbReference>
<evidence type="ECO:0000256" key="11">
    <source>
        <dbReference type="RuleBase" id="RU910715"/>
    </source>
</evidence>
<keyword evidence="7" id="KW-0677">Repeat</keyword>
<evidence type="ECO:0000313" key="13">
    <source>
        <dbReference type="Proteomes" id="UP000036987"/>
    </source>
</evidence>
<dbReference type="EMBL" id="LFYR01001167">
    <property type="protein sequence ID" value="KMZ64299.1"/>
    <property type="molecule type" value="Genomic_DNA"/>
</dbReference>
<dbReference type="GO" id="GO:0005886">
    <property type="term" value="C:plasma membrane"/>
    <property type="evidence" value="ECO:0007669"/>
    <property type="project" value="UniProtKB-SubCell"/>
</dbReference>
<feature type="transmembrane region" description="Helical" evidence="11">
    <location>
        <begin position="132"/>
        <end position="153"/>
    </location>
</feature>
<feature type="transmembrane region" description="Helical" evidence="11">
    <location>
        <begin position="165"/>
        <end position="187"/>
    </location>
</feature>
<dbReference type="GO" id="GO:0008643">
    <property type="term" value="P:carbohydrate transport"/>
    <property type="evidence" value="ECO:0000318"/>
    <property type="project" value="GO_Central"/>
</dbReference>
<accession>A0A0K9P5L8</accession>
<dbReference type="OrthoDB" id="409725at2759"/>
<evidence type="ECO:0000256" key="7">
    <source>
        <dbReference type="ARBA" id="ARBA00022737"/>
    </source>
</evidence>
<feature type="transmembrane region" description="Helical" evidence="11">
    <location>
        <begin position="193"/>
        <end position="215"/>
    </location>
</feature>
<feature type="transmembrane region" description="Helical" evidence="11">
    <location>
        <begin position="46"/>
        <end position="66"/>
    </location>
</feature>
<evidence type="ECO:0000256" key="4">
    <source>
        <dbReference type="ARBA" id="ARBA00022475"/>
    </source>
</evidence>
<evidence type="ECO:0000256" key="6">
    <source>
        <dbReference type="ARBA" id="ARBA00022692"/>
    </source>
</evidence>
<keyword evidence="3 11" id="KW-0813">Transport</keyword>
<feature type="transmembrane region" description="Helical" evidence="11">
    <location>
        <begin position="104"/>
        <end position="126"/>
    </location>
</feature>